<evidence type="ECO:0000256" key="9">
    <source>
        <dbReference type="ARBA" id="ARBA00023242"/>
    </source>
</evidence>
<comment type="caution">
    <text evidence="11">The sequence shown here is derived from an EMBL/GenBank/DDBJ whole genome shotgun (WGS) entry which is preliminary data.</text>
</comment>
<gene>
    <name evidence="11" type="ORF">CDL12_23251</name>
</gene>
<reference evidence="12" key="1">
    <citation type="journal article" date="2018" name="Gigascience">
        <title>Genome assembly of the Pink Ipe (Handroanthus impetiginosus, Bignoniaceae), a highly valued, ecologically keystone Neotropical timber forest tree.</title>
        <authorList>
            <person name="Silva-Junior O.B."/>
            <person name="Grattapaglia D."/>
            <person name="Novaes E."/>
            <person name="Collevatti R.G."/>
        </authorList>
    </citation>
    <scope>NUCLEOTIDE SEQUENCE [LARGE SCALE GENOMIC DNA]</scope>
    <source>
        <strain evidence="12">cv. UFG-1</strain>
    </source>
</reference>
<protein>
    <submittedName>
        <fullName evidence="11">Uncharacterized protein</fullName>
    </submittedName>
</protein>
<proteinExistence type="inferred from homology"/>
<evidence type="ECO:0000313" key="11">
    <source>
        <dbReference type="EMBL" id="PIN04212.1"/>
    </source>
</evidence>
<keyword evidence="4" id="KW-0863">Zinc-finger</keyword>
<keyword evidence="9" id="KW-0539">Nucleus</keyword>
<comment type="similarity">
    <text evidence="2">Belongs to the RRN7/TAF1B family.</text>
</comment>
<keyword evidence="7" id="KW-0238">DNA-binding</keyword>
<feature type="compositionally biased region" description="Low complexity" evidence="10">
    <location>
        <begin position="329"/>
        <end position="343"/>
    </location>
</feature>
<dbReference type="GO" id="GO:0070860">
    <property type="term" value="C:RNA polymerase I core factor complex"/>
    <property type="evidence" value="ECO:0007669"/>
    <property type="project" value="InterPro"/>
</dbReference>
<evidence type="ECO:0000256" key="1">
    <source>
        <dbReference type="ARBA" id="ARBA00004604"/>
    </source>
</evidence>
<dbReference type="AlphaFoldDB" id="A0A2G9GG76"/>
<dbReference type="PANTHER" id="PTHR31576">
    <property type="entry name" value="TATA BOX-BINDING PROTEIN-ASSOCIATED FACTOR RNA POLYMERASE I SUBUNIT B"/>
    <property type="match status" value="1"/>
</dbReference>
<evidence type="ECO:0000256" key="4">
    <source>
        <dbReference type="ARBA" id="ARBA00022771"/>
    </source>
</evidence>
<dbReference type="PANTHER" id="PTHR31576:SF2">
    <property type="entry name" value="TATA BOX-BINDING PROTEIN-ASSOCIATED FACTOR RNA POLYMERASE I SUBUNIT B"/>
    <property type="match status" value="1"/>
</dbReference>
<evidence type="ECO:0000313" key="12">
    <source>
        <dbReference type="Proteomes" id="UP000231279"/>
    </source>
</evidence>
<dbReference type="GO" id="GO:0042790">
    <property type="term" value="P:nucleolar large rRNA transcription by RNA polymerase I"/>
    <property type="evidence" value="ECO:0007669"/>
    <property type="project" value="TreeGrafter"/>
</dbReference>
<dbReference type="OrthoDB" id="10069252at2759"/>
<feature type="region of interest" description="Disordered" evidence="10">
    <location>
        <begin position="326"/>
        <end position="350"/>
    </location>
</feature>
<evidence type="ECO:0000256" key="6">
    <source>
        <dbReference type="ARBA" id="ARBA00023015"/>
    </source>
</evidence>
<keyword evidence="6" id="KW-0805">Transcription regulation</keyword>
<organism evidence="11 12">
    <name type="scientific">Handroanthus impetiginosus</name>
    <dbReference type="NCBI Taxonomy" id="429701"/>
    <lineage>
        <taxon>Eukaryota</taxon>
        <taxon>Viridiplantae</taxon>
        <taxon>Streptophyta</taxon>
        <taxon>Embryophyta</taxon>
        <taxon>Tracheophyta</taxon>
        <taxon>Spermatophyta</taxon>
        <taxon>Magnoliopsida</taxon>
        <taxon>eudicotyledons</taxon>
        <taxon>Gunneridae</taxon>
        <taxon>Pentapetalae</taxon>
        <taxon>asterids</taxon>
        <taxon>lamiids</taxon>
        <taxon>Lamiales</taxon>
        <taxon>Bignoniaceae</taxon>
        <taxon>Crescentiina</taxon>
        <taxon>Tabebuia alliance</taxon>
        <taxon>Handroanthus</taxon>
    </lineage>
</organism>
<evidence type="ECO:0000256" key="3">
    <source>
        <dbReference type="ARBA" id="ARBA00022723"/>
    </source>
</evidence>
<dbReference type="Proteomes" id="UP000231279">
    <property type="component" value="Unassembled WGS sequence"/>
</dbReference>
<dbReference type="GO" id="GO:0001164">
    <property type="term" value="F:RNA polymerase I core promoter sequence-specific DNA binding"/>
    <property type="evidence" value="ECO:0007669"/>
    <property type="project" value="InterPro"/>
</dbReference>
<dbReference type="GO" id="GO:0008270">
    <property type="term" value="F:zinc ion binding"/>
    <property type="evidence" value="ECO:0007669"/>
    <property type="project" value="UniProtKB-KW"/>
</dbReference>
<keyword evidence="3" id="KW-0479">Metal-binding</keyword>
<sequence length="350" mass="39570">MKFRIKLIVLPSCNPREEEEFRPSARYHPEPVNIHGKHLVYKWEAIMPSGALKWTIEGKLPYFAAFGEIEKHLGASSELCPIHGSRMFRPVQAISSQKLESMAADIAQKIGLELPPVNFYAIVSCYCKELSLPTRLILPVACHICEWCMPSELYLSTNESRNLARVCVMSILIVTIWILWNINGYGMWESCLSNPKCSSSGFADKEMESQSRLGVTEATDKDSSSDNLQPFGTELDSLDSRLSVMELLWILEANYNELYIHAYFSDLQSYLLYCKNVVFSGLQPAYEDPEEEKFLKELWRFYQSNKGAGSCGMNNRSRIICDGTRDDQGTCSTSESSGTSNHGQDSERDS</sequence>
<dbReference type="STRING" id="429701.A0A2G9GG76"/>
<accession>A0A2G9GG76</accession>
<dbReference type="EMBL" id="NKXS01005240">
    <property type="protein sequence ID" value="PIN04212.1"/>
    <property type="molecule type" value="Genomic_DNA"/>
</dbReference>
<comment type="subcellular location">
    <subcellularLocation>
        <location evidence="1">Nucleus</location>
        <location evidence="1">Nucleolus</location>
    </subcellularLocation>
</comment>
<keyword evidence="5" id="KW-0862">Zinc</keyword>
<name>A0A2G9GG76_9LAMI</name>
<keyword evidence="8" id="KW-0804">Transcription</keyword>
<evidence type="ECO:0000256" key="2">
    <source>
        <dbReference type="ARBA" id="ARBA00006899"/>
    </source>
</evidence>
<evidence type="ECO:0000256" key="5">
    <source>
        <dbReference type="ARBA" id="ARBA00022833"/>
    </source>
</evidence>
<evidence type="ECO:0000256" key="8">
    <source>
        <dbReference type="ARBA" id="ARBA00023163"/>
    </source>
</evidence>
<dbReference type="InterPro" id="IPR033599">
    <property type="entry name" value="TAF1B/Rrn7"/>
</dbReference>
<evidence type="ECO:0000256" key="10">
    <source>
        <dbReference type="SAM" id="MobiDB-lite"/>
    </source>
</evidence>
<keyword evidence="12" id="KW-1185">Reference proteome</keyword>
<evidence type="ECO:0000256" key="7">
    <source>
        <dbReference type="ARBA" id="ARBA00023125"/>
    </source>
</evidence>